<dbReference type="GO" id="GO:0004222">
    <property type="term" value="F:metalloendopeptidase activity"/>
    <property type="evidence" value="ECO:0007669"/>
    <property type="project" value="InterPro"/>
</dbReference>
<accession>A0A2S2QEM5</accession>
<dbReference type="Proteomes" id="UP000694846">
    <property type="component" value="Unplaced"/>
</dbReference>
<feature type="transmembrane region" description="Helical" evidence="13">
    <location>
        <begin position="210"/>
        <end position="232"/>
    </location>
</feature>
<dbReference type="PANTHER" id="PTHR13046:SF0">
    <property type="entry name" value="CAAX PRENYL PROTEASE 2"/>
    <property type="match status" value="1"/>
</dbReference>
<dbReference type="PANTHER" id="PTHR13046">
    <property type="entry name" value="PROTEASE U48 CAAX PRENYL PROTEASE RCE1"/>
    <property type="match status" value="1"/>
</dbReference>
<comment type="catalytic activity">
    <reaction evidence="10">
        <text>Hydrolyzes the peptide bond -P2-(S-farnesyl or geranylgeranyl)C-P1'-P2'-P3'-COOH where P1' and P2' are amino acids with aliphatic sidechains and P3' is any C-terminal residue.</text>
        <dbReference type="EC" id="3.4.26.1"/>
    </reaction>
</comment>
<name>A0A2S2QEM5_9HEMI</name>
<organism evidence="15">
    <name type="scientific">Sipha flava</name>
    <name type="common">yellow sugarcane aphid</name>
    <dbReference type="NCBI Taxonomy" id="143950"/>
    <lineage>
        <taxon>Eukaryota</taxon>
        <taxon>Metazoa</taxon>
        <taxon>Ecdysozoa</taxon>
        <taxon>Arthropoda</taxon>
        <taxon>Hexapoda</taxon>
        <taxon>Insecta</taxon>
        <taxon>Pterygota</taxon>
        <taxon>Neoptera</taxon>
        <taxon>Paraneoptera</taxon>
        <taxon>Hemiptera</taxon>
        <taxon>Sternorrhyncha</taxon>
        <taxon>Aphidomorpha</taxon>
        <taxon>Aphidoidea</taxon>
        <taxon>Aphididae</taxon>
        <taxon>Sipha</taxon>
    </lineage>
</organism>
<protein>
    <recommendedName>
        <fullName evidence="12">CAAX prenyl protease 2</fullName>
        <ecNumber evidence="11">3.4.26.1</ecNumber>
    </recommendedName>
    <alternativeName>
        <fullName evidence="9">Farnesylated proteins-converting enzyme 2</fullName>
    </alternativeName>
</protein>
<keyword evidence="3 15" id="KW-0645">Protease</keyword>
<dbReference type="InterPro" id="IPR039731">
    <property type="entry name" value="Rce1"/>
</dbReference>
<dbReference type="GO" id="GO:0005789">
    <property type="term" value="C:endoplasmic reticulum membrane"/>
    <property type="evidence" value="ECO:0007669"/>
    <property type="project" value="UniProtKB-SubCell"/>
</dbReference>
<dbReference type="RefSeq" id="XP_025422774.1">
    <property type="nucleotide sequence ID" value="XM_025566989.1"/>
</dbReference>
<evidence type="ECO:0000256" key="13">
    <source>
        <dbReference type="SAM" id="Phobius"/>
    </source>
</evidence>
<evidence type="ECO:0000256" key="2">
    <source>
        <dbReference type="ARBA" id="ARBA00006897"/>
    </source>
</evidence>
<dbReference type="EMBL" id="GGMS01006767">
    <property type="protein sequence ID" value="MBY75970.1"/>
    <property type="molecule type" value="Transcribed_RNA"/>
</dbReference>
<dbReference type="EC" id="3.4.26.1" evidence="11"/>
<feature type="domain" description="CAAX prenyl protease 2/Lysostaphin resistance protein A-like" evidence="14">
    <location>
        <begin position="131"/>
        <end position="234"/>
    </location>
</feature>
<feature type="transmembrane region" description="Helical" evidence="13">
    <location>
        <begin position="253"/>
        <end position="272"/>
    </location>
</feature>
<evidence type="ECO:0000259" key="14">
    <source>
        <dbReference type="Pfam" id="PF02517"/>
    </source>
</evidence>
<evidence type="ECO:0000256" key="8">
    <source>
        <dbReference type="ARBA" id="ARBA00023136"/>
    </source>
</evidence>
<evidence type="ECO:0000256" key="7">
    <source>
        <dbReference type="ARBA" id="ARBA00022989"/>
    </source>
</evidence>
<gene>
    <name evidence="15" type="primary">Sras</name>
    <name evidence="17" type="synonym">LOC112692345</name>
    <name evidence="15" type="ORF">g.42169</name>
</gene>
<evidence type="ECO:0000256" key="6">
    <source>
        <dbReference type="ARBA" id="ARBA00022824"/>
    </source>
</evidence>
<sequence length="307" mass="35835">MNIDKFNYQCSFTKCVLESLLLSLIYVASLYVWSSQHSRDHPSTIKKRFLSVTFMLIFSPLYTWYFIHDKTKVPIWYWLGLKWDGIFISAASSLVLTSVLFLGSICLICCKSFQLKSIISIENIKSNFSDLIWLRNYIVAPISEEFTFRACIIPLLLQYFQPMTTVFICPVFFGAAHFNQWIERMRAGVPCFDAFLMSVFQFTYTTIFGAYSALLFITTGNIIAPILAHKFCNHMGFPDFREMFQFQEPKRSGLFIFSLAGLILWCLLIKYTTEPWIYSNQMDWTEMNQCNSTNSSNNFQQKHFVKL</sequence>
<keyword evidence="16" id="KW-1185">Reference proteome</keyword>
<keyword evidence="8 13" id="KW-0472">Membrane</keyword>
<keyword evidence="5" id="KW-0378">Hydrolase</keyword>
<evidence type="ECO:0000256" key="4">
    <source>
        <dbReference type="ARBA" id="ARBA00022692"/>
    </source>
</evidence>
<evidence type="ECO:0000256" key="11">
    <source>
        <dbReference type="ARBA" id="ARBA00049729"/>
    </source>
</evidence>
<evidence type="ECO:0000256" key="10">
    <source>
        <dbReference type="ARBA" id="ARBA00047280"/>
    </source>
</evidence>
<dbReference type="OrthoDB" id="271604at2759"/>
<reference evidence="17" key="2">
    <citation type="submission" date="2025-04" db="UniProtKB">
        <authorList>
            <consortium name="RefSeq"/>
        </authorList>
    </citation>
    <scope>IDENTIFICATION</scope>
    <source>
        <tissue evidence="17">Whole body</tissue>
    </source>
</reference>
<feature type="transmembrane region" description="Helical" evidence="13">
    <location>
        <begin position="49"/>
        <end position="67"/>
    </location>
</feature>
<comment type="similarity">
    <text evidence="2">Belongs to the peptidase U48 family.</text>
</comment>
<proteinExistence type="inferred from homology"/>
<evidence type="ECO:0000256" key="12">
    <source>
        <dbReference type="ARBA" id="ARBA00049763"/>
    </source>
</evidence>
<keyword evidence="4 13" id="KW-0812">Transmembrane</keyword>
<keyword evidence="7 13" id="KW-1133">Transmembrane helix</keyword>
<evidence type="ECO:0000256" key="3">
    <source>
        <dbReference type="ARBA" id="ARBA00022670"/>
    </source>
</evidence>
<dbReference type="AlphaFoldDB" id="A0A2S2QEM5"/>
<evidence type="ECO:0000256" key="1">
    <source>
        <dbReference type="ARBA" id="ARBA00004477"/>
    </source>
</evidence>
<dbReference type="InterPro" id="IPR003675">
    <property type="entry name" value="Rce1/LyrA-like_dom"/>
</dbReference>
<evidence type="ECO:0000256" key="5">
    <source>
        <dbReference type="ARBA" id="ARBA00022801"/>
    </source>
</evidence>
<evidence type="ECO:0000313" key="16">
    <source>
        <dbReference type="Proteomes" id="UP000694846"/>
    </source>
</evidence>
<evidence type="ECO:0000256" key="9">
    <source>
        <dbReference type="ARBA" id="ARBA00032607"/>
    </source>
</evidence>
<dbReference type="GO" id="GO:0071586">
    <property type="term" value="P:CAAX-box protein processing"/>
    <property type="evidence" value="ECO:0007669"/>
    <property type="project" value="InterPro"/>
</dbReference>
<evidence type="ECO:0000313" key="15">
    <source>
        <dbReference type="EMBL" id="MBY75970.1"/>
    </source>
</evidence>
<feature type="transmembrane region" description="Helical" evidence="13">
    <location>
        <begin position="87"/>
        <end position="110"/>
    </location>
</feature>
<dbReference type="Pfam" id="PF02517">
    <property type="entry name" value="Rce1-like"/>
    <property type="match status" value="1"/>
</dbReference>
<keyword evidence="6" id="KW-0256">Endoplasmic reticulum</keyword>
<evidence type="ECO:0000313" key="17">
    <source>
        <dbReference type="RefSeq" id="XP_025422774.1"/>
    </source>
</evidence>
<comment type="subcellular location">
    <subcellularLocation>
        <location evidence="1">Endoplasmic reticulum membrane</location>
        <topology evidence="1">Multi-pass membrane protein</topology>
    </subcellularLocation>
</comment>
<reference evidence="15" key="1">
    <citation type="submission" date="2018-04" db="EMBL/GenBank/DDBJ databases">
        <title>Transcriptome assembly of Sipha flava.</title>
        <authorList>
            <person name="Scully E.D."/>
            <person name="Geib S.M."/>
            <person name="Palmer N.A."/>
            <person name="Koch K."/>
            <person name="Bradshaw J."/>
            <person name="Heng-Moss T."/>
            <person name="Sarath G."/>
        </authorList>
    </citation>
    <scope>NUCLEOTIDE SEQUENCE</scope>
</reference>